<keyword evidence="2" id="KW-1185">Reference proteome</keyword>
<evidence type="ECO:0000313" key="1">
    <source>
        <dbReference type="EMBL" id="GCE12154.1"/>
    </source>
</evidence>
<comment type="caution">
    <text evidence="1">The sequence shown here is derived from an EMBL/GenBank/DDBJ whole genome shotgun (WGS) entry which is preliminary data.</text>
</comment>
<evidence type="ECO:0000313" key="2">
    <source>
        <dbReference type="Proteomes" id="UP000287352"/>
    </source>
</evidence>
<sequence>MKPKMPPKSIETKTKKFAFSINALKKQDRLIKKQPIAAIVYFDLSLLFTSLPH</sequence>
<proteinExistence type="predicted"/>
<accession>A0A401ZZ73</accession>
<dbReference type="EMBL" id="BIFR01000001">
    <property type="protein sequence ID" value="GCE12154.1"/>
    <property type="molecule type" value="Genomic_DNA"/>
</dbReference>
<protein>
    <submittedName>
        <fullName evidence="1">Uncharacterized protein</fullName>
    </submittedName>
</protein>
<gene>
    <name evidence="1" type="ORF">KTT_20130</name>
</gene>
<name>A0A401ZZ73_9CHLR</name>
<dbReference type="Proteomes" id="UP000287352">
    <property type="component" value="Unassembled WGS sequence"/>
</dbReference>
<reference evidence="2" key="1">
    <citation type="submission" date="2018-12" db="EMBL/GenBank/DDBJ databases">
        <title>Tengunoibacter tsumagoiensis gen. nov., sp. nov., Dictyobacter kobayashii sp. nov., D. alpinus sp. nov., and D. joshuensis sp. nov. and description of Dictyobacteraceae fam. nov. within the order Ktedonobacterales isolated from Tengu-no-mugimeshi.</title>
        <authorList>
            <person name="Wang C.M."/>
            <person name="Zheng Y."/>
            <person name="Sakai Y."/>
            <person name="Toyoda A."/>
            <person name="Minakuchi Y."/>
            <person name="Abe K."/>
            <person name="Yokota A."/>
            <person name="Yabe S."/>
        </authorList>
    </citation>
    <scope>NUCLEOTIDE SEQUENCE [LARGE SCALE GENOMIC DNA]</scope>
    <source>
        <strain evidence="2">Uno3</strain>
    </source>
</reference>
<dbReference type="AlphaFoldDB" id="A0A401ZZ73"/>
<organism evidence="1 2">
    <name type="scientific">Tengunoibacter tsumagoiensis</name>
    <dbReference type="NCBI Taxonomy" id="2014871"/>
    <lineage>
        <taxon>Bacteria</taxon>
        <taxon>Bacillati</taxon>
        <taxon>Chloroflexota</taxon>
        <taxon>Ktedonobacteria</taxon>
        <taxon>Ktedonobacterales</taxon>
        <taxon>Dictyobacteraceae</taxon>
        <taxon>Tengunoibacter</taxon>
    </lineage>
</organism>